<dbReference type="OrthoDB" id="9779763at2"/>
<keyword evidence="2" id="KW-0413">Isomerase</keyword>
<evidence type="ECO:0000313" key="3">
    <source>
        <dbReference type="EMBL" id="OWT66398.1"/>
    </source>
</evidence>
<accession>A0A225MYR4</accession>
<comment type="similarity">
    <text evidence="1">Belongs to the PrpF family.</text>
</comment>
<keyword evidence="4" id="KW-1185">Reference proteome</keyword>
<dbReference type="EMBL" id="NJIH01000001">
    <property type="protein sequence ID" value="OWT66398.1"/>
    <property type="molecule type" value="Genomic_DNA"/>
</dbReference>
<dbReference type="Pfam" id="PF04303">
    <property type="entry name" value="PrpF"/>
    <property type="match status" value="1"/>
</dbReference>
<organism evidence="3 4">
    <name type="scientific">Candidimonas nitroreducens</name>
    <dbReference type="NCBI Taxonomy" id="683354"/>
    <lineage>
        <taxon>Bacteria</taxon>
        <taxon>Pseudomonadati</taxon>
        <taxon>Pseudomonadota</taxon>
        <taxon>Betaproteobacteria</taxon>
        <taxon>Burkholderiales</taxon>
        <taxon>Alcaligenaceae</taxon>
        <taxon>Candidimonas</taxon>
    </lineage>
</organism>
<dbReference type="PANTHER" id="PTHR43709">
    <property type="entry name" value="ACONITATE ISOMERASE-RELATED"/>
    <property type="match status" value="1"/>
</dbReference>
<dbReference type="SUPFAM" id="SSF54506">
    <property type="entry name" value="Diaminopimelate epimerase-like"/>
    <property type="match status" value="2"/>
</dbReference>
<dbReference type="Gene3D" id="3.10.310.10">
    <property type="entry name" value="Diaminopimelate Epimerase, Chain A, domain 1"/>
    <property type="match status" value="2"/>
</dbReference>
<dbReference type="Proteomes" id="UP000214603">
    <property type="component" value="Unassembled WGS sequence"/>
</dbReference>
<evidence type="ECO:0000313" key="4">
    <source>
        <dbReference type="Proteomes" id="UP000214603"/>
    </source>
</evidence>
<proteinExistence type="inferred from homology"/>
<dbReference type="RefSeq" id="WP_088601524.1">
    <property type="nucleotide sequence ID" value="NZ_NJIH01000001.1"/>
</dbReference>
<comment type="caution">
    <text evidence="3">The sequence shown here is derived from an EMBL/GenBank/DDBJ whole genome shotgun (WGS) entry which is preliminary data.</text>
</comment>
<dbReference type="GO" id="GO:0016853">
    <property type="term" value="F:isomerase activity"/>
    <property type="evidence" value="ECO:0007669"/>
    <property type="project" value="UniProtKB-KW"/>
</dbReference>
<dbReference type="PANTHER" id="PTHR43709:SF2">
    <property type="entry name" value="DUF453 DOMAIN PROTEIN (AFU_ORTHOLOGUE AFUA_6G00360)"/>
    <property type="match status" value="1"/>
</dbReference>
<evidence type="ECO:0000256" key="2">
    <source>
        <dbReference type="ARBA" id="ARBA00023235"/>
    </source>
</evidence>
<dbReference type="InterPro" id="IPR007400">
    <property type="entry name" value="PrpF-like"/>
</dbReference>
<protein>
    <recommendedName>
        <fullName evidence="5">PrpF protein</fullName>
    </recommendedName>
</protein>
<evidence type="ECO:0008006" key="5">
    <source>
        <dbReference type="Google" id="ProtNLM"/>
    </source>
</evidence>
<name>A0A225MYR4_9BURK</name>
<sequence>MNILCAKVILMRGGTSRGPVLLAESLPAEDSARDAAVVRLVGGGVVQTDALGGGTPTTSKVVVLRPAPDNPAGVMIEYAVGNIVCGQNSVDWSGTCGNMTASVPVYALEEGMIPASWDGPIRLRNLSTGGLVETEIADMQSHERGQPATVKTRYLEPEGAVLGRLLPTGSERDHMVVDGHTYQSSLVDVTHPYLFLLYDEVIGNDSLDDPEKVALIERIRGECSVALGVATSPASANTEAPACPRVVLLHRKESHAQQVRISAVSMGRVIQTVPVTAAMCLAAARLLPASLVAEVCADADRAKALTVVSSGTKMTAFAQPKPDGGIASAEVERTARTIMQGTVWF</sequence>
<gene>
    <name evidence="3" type="ORF">CEY11_01305</name>
</gene>
<evidence type="ECO:0000256" key="1">
    <source>
        <dbReference type="ARBA" id="ARBA00007673"/>
    </source>
</evidence>
<reference evidence="4" key="1">
    <citation type="submission" date="2017-06" db="EMBL/GenBank/DDBJ databases">
        <title>Herbaspirillum phytohormonus sp. nov., isolated from the root nodule of Robinia pseudoacacia in lead-zinc mine.</title>
        <authorList>
            <person name="Fan M."/>
            <person name="Lin Y."/>
        </authorList>
    </citation>
    <scope>NUCLEOTIDE SEQUENCE [LARGE SCALE GENOMIC DNA]</scope>
    <source>
        <strain evidence="4">SC-089</strain>
    </source>
</reference>
<dbReference type="AlphaFoldDB" id="A0A225MYR4"/>